<sequence length="323" mass="36070">MILIENFKLYLTLPIIGQLSGLSSNQPKFCPEATWNSSGTIFIANNTIKGYPDSIFITTNNSIYVVAQAIPQIYIWLNNSVNATIATTDTVPFPKTIFVQNDNELYIERGTLNKRTIEKWILNRNSSTPLDDDDTTPIIVAGTGLSGPASNNLTLPSGLFVDASLNLYVADYGNHRVQMFPPGELHGITIAGDRSINTTISLNYPTGITMDGDGYLYIVDYYKRRIVRGKSNDFRCILGCTTTNGVAANQLLGPGHMAFDRYGNIYVVDRNNQRIQKFSYEKLSCERRNTTNIYGSRLFAYVQEKEMARNHKTDNNSTTSLPK</sequence>
<evidence type="ECO:0000256" key="3">
    <source>
        <dbReference type="ARBA" id="ARBA00023180"/>
    </source>
</evidence>
<gene>
    <name evidence="5" type="ORF">OXD698_LOCUS35050</name>
</gene>
<feature type="repeat" description="NHL" evidence="4">
    <location>
        <begin position="142"/>
        <end position="183"/>
    </location>
</feature>
<dbReference type="InterPro" id="IPR011042">
    <property type="entry name" value="6-blade_b-propeller_TolB-like"/>
</dbReference>
<evidence type="ECO:0000256" key="1">
    <source>
        <dbReference type="ARBA" id="ARBA00022729"/>
    </source>
</evidence>
<dbReference type="SUPFAM" id="SSF101898">
    <property type="entry name" value="NHL repeat"/>
    <property type="match status" value="1"/>
</dbReference>
<name>A0A819UA87_9BILA</name>
<dbReference type="GO" id="GO:0005576">
    <property type="term" value="C:extracellular region"/>
    <property type="evidence" value="ECO:0007669"/>
    <property type="project" value="TreeGrafter"/>
</dbReference>
<dbReference type="PANTHER" id="PTHR10680:SF14">
    <property type="entry name" value="PEPTIDYL-GLYCINE ALPHA-AMIDATING MONOOXYGENASE"/>
    <property type="match status" value="1"/>
</dbReference>
<dbReference type="Pfam" id="PF01436">
    <property type="entry name" value="NHL"/>
    <property type="match status" value="1"/>
</dbReference>
<evidence type="ECO:0000256" key="2">
    <source>
        <dbReference type="ARBA" id="ARBA00022737"/>
    </source>
</evidence>
<protein>
    <recommendedName>
        <fullName evidence="7">NHL repeat containing protein-like protein</fullName>
    </recommendedName>
</protein>
<dbReference type="Gene3D" id="2.120.10.30">
    <property type="entry name" value="TolB, C-terminal domain"/>
    <property type="match status" value="1"/>
</dbReference>
<evidence type="ECO:0000313" key="5">
    <source>
        <dbReference type="EMBL" id="CAF4093912.1"/>
    </source>
</evidence>
<dbReference type="Proteomes" id="UP000663844">
    <property type="component" value="Unassembled WGS sequence"/>
</dbReference>
<keyword evidence="1" id="KW-0732">Signal</keyword>
<evidence type="ECO:0000313" key="6">
    <source>
        <dbReference type="Proteomes" id="UP000663844"/>
    </source>
</evidence>
<evidence type="ECO:0008006" key="7">
    <source>
        <dbReference type="Google" id="ProtNLM"/>
    </source>
</evidence>
<feature type="repeat" description="NHL" evidence="4">
    <location>
        <begin position="238"/>
        <end position="281"/>
    </location>
</feature>
<organism evidence="5 6">
    <name type="scientific">Adineta steineri</name>
    <dbReference type="NCBI Taxonomy" id="433720"/>
    <lineage>
        <taxon>Eukaryota</taxon>
        <taxon>Metazoa</taxon>
        <taxon>Spiralia</taxon>
        <taxon>Gnathifera</taxon>
        <taxon>Rotifera</taxon>
        <taxon>Eurotatoria</taxon>
        <taxon>Bdelloidea</taxon>
        <taxon>Adinetida</taxon>
        <taxon>Adinetidae</taxon>
        <taxon>Adineta</taxon>
    </lineage>
</organism>
<comment type="caution">
    <text evidence="5">The sequence shown here is derived from an EMBL/GenBank/DDBJ whole genome shotgun (WGS) entry which is preliminary data.</text>
</comment>
<dbReference type="PROSITE" id="PS51125">
    <property type="entry name" value="NHL"/>
    <property type="match status" value="2"/>
</dbReference>
<dbReference type="InterPro" id="IPR001258">
    <property type="entry name" value="NHL_repeat"/>
</dbReference>
<reference evidence="5" key="1">
    <citation type="submission" date="2021-02" db="EMBL/GenBank/DDBJ databases">
        <authorList>
            <person name="Nowell W R."/>
        </authorList>
    </citation>
    <scope>NUCLEOTIDE SEQUENCE</scope>
</reference>
<dbReference type="EMBL" id="CAJOAZ010005266">
    <property type="protein sequence ID" value="CAF4093912.1"/>
    <property type="molecule type" value="Genomic_DNA"/>
</dbReference>
<keyword evidence="2" id="KW-0677">Repeat</keyword>
<proteinExistence type="predicted"/>
<dbReference type="PANTHER" id="PTHR10680">
    <property type="entry name" value="PEPTIDYL-GLYCINE ALPHA-AMIDATING MONOOXYGENASE"/>
    <property type="match status" value="1"/>
</dbReference>
<dbReference type="AlphaFoldDB" id="A0A819UA87"/>
<dbReference type="CDD" id="cd05819">
    <property type="entry name" value="NHL"/>
    <property type="match status" value="1"/>
</dbReference>
<keyword evidence="3" id="KW-0325">Glycoprotein</keyword>
<accession>A0A819UA87</accession>
<evidence type="ECO:0000256" key="4">
    <source>
        <dbReference type="PROSITE-ProRule" id="PRU00504"/>
    </source>
</evidence>